<gene>
    <name evidence="2" type="ORF">OHC33_008334</name>
</gene>
<accession>A0AAN8EH31</accession>
<dbReference type="Proteomes" id="UP001316803">
    <property type="component" value="Unassembled WGS sequence"/>
</dbReference>
<dbReference type="AlphaFoldDB" id="A0AAN8EH31"/>
<evidence type="ECO:0000313" key="3">
    <source>
        <dbReference type="Proteomes" id="UP001316803"/>
    </source>
</evidence>
<comment type="caution">
    <text evidence="2">The sequence shown here is derived from an EMBL/GenBank/DDBJ whole genome shotgun (WGS) entry which is preliminary data.</text>
</comment>
<organism evidence="2 3">
    <name type="scientific">Knufia fluminis</name>
    <dbReference type="NCBI Taxonomy" id="191047"/>
    <lineage>
        <taxon>Eukaryota</taxon>
        <taxon>Fungi</taxon>
        <taxon>Dikarya</taxon>
        <taxon>Ascomycota</taxon>
        <taxon>Pezizomycotina</taxon>
        <taxon>Eurotiomycetes</taxon>
        <taxon>Chaetothyriomycetidae</taxon>
        <taxon>Chaetothyriales</taxon>
        <taxon>Trichomeriaceae</taxon>
        <taxon>Knufia</taxon>
    </lineage>
</organism>
<protein>
    <submittedName>
        <fullName evidence="2">Uncharacterized protein</fullName>
    </submittedName>
</protein>
<keyword evidence="3" id="KW-1185">Reference proteome</keyword>
<evidence type="ECO:0000256" key="1">
    <source>
        <dbReference type="SAM" id="MobiDB-lite"/>
    </source>
</evidence>
<feature type="region of interest" description="Disordered" evidence="1">
    <location>
        <begin position="1"/>
        <end position="23"/>
    </location>
</feature>
<evidence type="ECO:0000313" key="2">
    <source>
        <dbReference type="EMBL" id="KAK5950667.1"/>
    </source>
</evidence>
<name>A0AAN8EH31_9EURO</name>
<sequence>MGYPDLTRQQSSGEGAKTAADPKVELTKHLDGIRMIFKTVPSEQVPMLLHGALQTLTKTVLGGDPKLRSQILTFLRDLTDEIRPLTPASLPAFSPGIGLGSKIKESPAEILDELIGFKDIGPMGTRLLEGHDQLTNFTRAEAKEVFHHVYKDLFGLTGLWTLKLLLQDAWDLSSKSFLEAPGDILWYQTSSISATYQIAIVHQKLDKAMRMPQSPVVFLWRHKLMIRLYEAWQRYIRETTTMPRQHWADPSSISRDGYGD</sequence>
<dbReference type="EMBL" id="JAKLMC020000025">
    <property type="protein sequence ID" value="KAK5950667.1"/>
    <property type="molecule type" value="Genomic_DNA"/>
</dbReference>
<proteinExistence type="predicted"/>
<reference evidence="2 3" key="1">
    <citation type="submission" date="2022-12" db="EMBL/GenBank/DDBJ databases">
        <title>Genomic features and morphological characterization of a novel Knufia sp. strain isolated from spacecraft assembly facility.</title>
        <authorList>
            <person name="Teixeira M."/>
            <person name="Chander A.M."/>
            <person name="Stajich J.E."/>
            <person name="Venkateswaran K."/>
        </authorList>
    </citation>
    <scope>NUCLEOTIDE SEQUENCE [LARGE SCALE GENOMIC DNA]</scope>
    <source>
        <strain evidence="2 3">FJI-L2-BK-P2</strain>
    </source>
</reference>